<gene>
    <name evidence="1" type="ORF">JQS30_08975</name>
</gene>
<sequence length="91" mass="9789">MEIIEKYIGIAALTGLPVLFIPEYSSNGKQSPENRAALAKEDYGQGLAEVPLAHVKSQETATKLALVVTELPLEECIAGATVAMFHIHNIN</sequence>
<dbReference type="RefSeq" id="WP_213169955.1">
    <property type="nucleotide sequence ID" value="NZ_CP070496.1"/>
</dbReference>
<dbReference type="AlphaFoldDB" id="A0A895XGF9"/>
<name>A0A895XGF9_9ACTN</name>
<reference evidence="1" key="1">
    <citation type="submission" date="2021-02" db="EMBL/GenBank/DDBJ databases">
        <title>Natronoglycomyces albus gen. nov., sp. nov, a haloalkaliphilic actinobacterium from a soda solonchak soil.</title>
        <authorList>
            <person name="Sorokin D.Y."/>
            <person name="Khijniak T.V."/>
            <person name="Zakharycheva A.P."/>
            <person name="Boueva O.V."/>
            <person name="Ariskina E.V."/>
            <person name="Hahnke R.L."/>
            <person name="Bunk B."/>
            <person name="Sproer C."/>
            <person name="Schumann P."/>
            <person name="Evtushenko L.I."/>
            <person name="Kublanov I.V."/>
        </authorList>
    </citation>
    <scope>NUCLEOTIDE SEQUENCE</scope>
    <source>
        <strain evidence="1">DSM 106290</strain>
    </source>
</reference>
<organism evidence="1 2">
    <name type="scientific">Natronoglycomyces albus</name>
    <dbReference type="NCBI Taxonomy" id="2811108"/>
    <lineage>
        <taxon>Bacteria</taxon>
        <taxon>Bacillati</taxon>
        <taxon>Actinomycetota</taxon>
        <taxon>Actinomycetes</taxon>
        <taxon>Glycomycetales</taxon>
        <taxon>Glycomycetaceae</taxon>
        <taxon>Natronoglycomyces</taxon>
    </lineage>
</organism>
<evidence type="ECO:0000313" key="2">
    <source>
        <dbReference type="Proteomes" id="UP000662939"/>
    </source>
</evidence>
<protein>
    <submittedName>
        <fullName evidence="1">Uncharacterized protein</fullName>
    </submittedName>
</protein>
<dbReference type="EMBL" id="CP070496">
    <property type="protein sequence ID" value="QSB03957.1"/>
    <property type="molecule type" value="Genomic_DNA"/>
</dbReference>
<dbReference type="KEGG" id="nav:JQS30_08975"/>
<keyword evidence="2" id="KW-1185">Reference proteome</keyword>
<accession>A0A895XGF9</accession>
<proteinExistence type="predicted"/>
<dbReference type="Proteomes" id="UP000662939">
    <property type="component" value="Chromosome"/>
</dbReference>
<evidence type="ECO:0000313" key="1">
    <source>
        <dbReference type="EMBL" id="QSB03957.1"/>
    </source>
</evidence>